<dbReference type="RefSeq" id="WP_136511110.1">
    <property type="nucleotide sequence ID" value="NZ_SSTF01000007.1"/>
</dbReference>
<evidence type="ECO:0000256" key="1">
    <source>
        <dbReference type="SAM" id="Phobius"/>
    </source>
</evidence>
<name>A0A4S4F9X7_9BIFI</name>
<dbReference type="Proteomes" id="UP000306798">
    <property type="component" value="Unassembled WGS sequence"/>
</dbReference>
<accession>A0A4S4F9X7</accession>
<comment type="caution">
    <text evidence="2">The sequence shown here is derived from an EMBL/GenBank/DDBJ whole genome shotgun (WGS) entry which is preliminary data.</text>
</comment>
<keyword evidence="1" id="KW-1133">Transmembrane helix</keyword>
<evidence type="ECO:0000313" key="3">
    <source>
        <dbReference type="Proteomes" id="UP000306798"/>
    </source>
</evidence>
<evidence type="ECO:0000313" key="2">
    <source>
        <dbReference type="EMBL" id="THG26760.1"/>
    </source>
</evidence>
<organism evidence="2 3">
    <name type="scientific">Bifidobacterium pseudolongum</name>
    <dbReference type="NCBI Taxonomy" id="1694"/>
    <lineage>
        <taxon>Bacteria</taxon>
        <taxon>Bacillati</taxon>
        <taxon>Actinomycetota</taxon>
        <taxon>Actinomycetes</taxon>
        <taxon>Bifidobacteriales</taxon>
        <taxon>Bifidobacteriaceae</taxon>
        <taxon>Bifidobacterium</taxon>
    </lineage>
</organism>
<dbReference type="EMBL" id="SSTF01000007">
    <property type="protein sequence ID" value="THG26760.1"/>
    <property type="molecule type" value="Genomic_DNA"/>
</dbReference>
<gene>
    <name evidence="2" type="ORF">E5991_03410</name>
</gene>
<reference evidence="2 3" key="1">
    <citation type="submission" date="2019-04" db="EMBL/GenBank/DDBJ databases">
        <title>Microbes associate with the intestines of laboratory mice.</title>
        <authorList>
            <person name="Navarre W."/>
            <person name="Wong E."/>
            <person name="Huang K.C."/>
            <person name="Tropini C."/>
            <person name="Ng K."/>
            <person name="Yu B."/>
        </authorList>
    </citation>
    <scope>NUCLEOTIDE SEQUENCE [LARGE SCALE GENOMIC DNA]</scope>
    <source>
        <strain evidence="2 3">NM87_A27A</strain>
    </source>
</reference>
<keyword evidence="1" id="KW-0812">Transmembrane</keyword>
<keyword evidence="1" id="KW-0472">Membrane</keyword>
<protein>
    <submittedName>
        <fullName evidence="2">Uncharacterized protein</fullName>
    </submittedName>
</protein>
<feature type="transmembrane region" description="Helical" evidence="1">
    <location>
        <begin position="12"/>
        <end position="33"/>
    </location>
</feature>
<sequence length="261" mass="29184">MLGNTDKNIRSIVTTIVAAATAGMIAVGGLTWWELAGSSTMSREQNTQNITLVGEVPGTTPALNMEQAKKLASSRAALVKRLDEARAVYKDSVGNATAFEARNMLAAYIEGTEGLLDYKPQLAENFESRAQELKDAMDDVRTGMAGKRTKAKEREDAQAKMLEQWNAEMEAQPVASREARHATGCRGARSVRPAVRNRNTCAWWLCRRKTTQPPSFCKRCLSWWRFYTRYMFVPYAFGSKKRITRRAQNLVFNGSTPLFLS</sequence>
<proteinExistence type="predicted"/>
<dbReference type="AlphaFoldDB" id="A0A4S4F9X7"/>